<feature type="chain" id="PRO_5041207684" description="Tetratricopeptide repeat protein" evidence="1">
    <location>
        <begin position="22"/>
        <end position="293"/>
    </location>
</feature>
<evidence type="ECO:0000313" key="2">
    <source>
        <dbReference type="EMBL" id="WND02271.1"/>
    </source>
</evidence>
<dbReference type="SUPFAM" id="SSF48452">
    <property type="entry name" value="TPR-like"/>
    <property type="match status" value="1"/>
</dbReference>
<dbReference type="PROSITE" id="PS51257">
    <property type="entry name" value="PROKAR_LIPOPROTEIN"/>
    <property type="match status" value="1"/>
</dbReference>
<gene>
    <name evidence="2" type="ORF">QGN29_12005</name>
</gene>
<sequence length="293" mass="32671">MKKSMKYSLLAFLGLLLSACSEDSLQKTTEKDAGPVAARALNEMARKSPESLIRIAYALETAGNYTEALDVYNQAKAADGTLIRPDIGIARIYLRYNKRDEAFAQVKGYLGNSALSSALKEELAKLFLDMQAYDEALTFIEPISELSSGRVISLAGILQELKGNGFKARMYYERAADLEKANPERFSKLMAYSFALDGSFETAVALLQPALNNPASMKEARESLAYIYALSGQLKPAEALLSNIYDVKYAKERRTLFMLMPLMTRTEKIEALLFERIRPDTLKRLMPAVDLKN</sequence>
<dbReference type="RefSeq" id="WP_310798107.1">
    <property type="nucleotide sequence ID" value="NZ_CP123872.1"/>
</dbReference>
<name>A0AA52H8M5_9PROT</name>
<dbReference type="AlphaFoldDB" id="A0AA52H8M5"/>
<organism evidence="2 3">
    <name type="scientific">Temperatibacter marinus</name>
    <dbReference type="NCBI Taxonomy" id="1456591"/>
    <lineage>
        <taxon>Bacteria</taxon>
        <taxon>Pseudomonadati</taxon>
        <taxon>Pseudomonadota</taxon>
        <taxon>Alphaproteobacteria</taxon>
        <taxon>Kordiimonadales</taxon>
        <taxon>Temperatibacteraceae</taxon>
        <taxon>Temperatibacter</taxon>
    </lineage>
</organism>
<dbReference type="InterPro" id="IPR019734">
    <property type="entry name" value="TPR_rpt"/>
</dbReference>
<evidence type="ECO:0000256" key="1">
    <source>
        <dbReference type="SAM" id="SignalP"/>
    </source>
</evidence>
<feature type="signal peptide" evidence="1">
    <location>
        <begin position="1"/>
        <end position="21"/>
    </location>
</feature>
<dbReference type="EMBL" id="CP123872">
    <property type="protein sequence ID" value="WND02271.1"/>
    <property type="molecule type" value="Genomic_DNA"/>
</dbReference>
<evidence type="ECO:0000313" key="3">
    <source>
        <dbReference type="Proteomes" id="UP001268683"/>
    </source>
</evidence>
<dbReference type="Proteomes" id="UP001268683">
    <property type="component" value="Chromosome"/>
</dbReference>
<dbReference type="Gene3D" id="1.25.40.10">
    <property type="entry name" value="Tetratricopeptide repeat domain"/>
    <property type="match status" value="1"/>
</dbReference>
<accession>A0AA52H8M5</accession>
<dbReference type="InterPro" id="IPR011990">
    <property type="entry name" value="TPR-like_helical_dom_sf"/>
</dbReference>
<proteinExistence type="predicted"/>
<dbReference type="SMART" id="SM00028">
    <property type="entry name" value="TPR"/>
    <property type="match status" value="2"/>
</dbReference>
<keyword evidence="3" id="KW-1185">Reference proteome</keyword>
<dbReference type="KEGG" id="tmk:QGN29_12005"/>
<protein>
    <recommendedName>
        <fullName evidence="4">Tetratricopeptide repeat protein</fullName>
    </recommendedName>
</protein>
<reference evidence="2" key="1">
    <citation type="submission" date="2023-04" db="EMBL/GenBank/DDBJ databases">
        <title>Complete genome sequence of Temperatibacter marinus.</title>
        <authorList>
            <person name="Rong J.-C."/>
            <person name="Yi M.-L."/>
            <person name="Zhao Q."/>
        </authorList>
    </citation>
    <scope>NUCLEOTIDE SEQUENCE</scope>
    <source>
        <strain evidence="2">NBRC 110045</strain>
    </source>
</reference>
<keyword evidence="1" id="KW-0732">Signal</keyword>
<evidence type="ECO:0008006" key="4">
    <source>
        <dbReference type="Google" id="ProtNLM"/>
    </source>
</evidence>